<proteinExistence type="predicted"/>
<name>A0ABY5N3L1_9ACTN</name>
<evidence type="ECO:0000259" key="2">
    <source>
        <dbReference type="Pfam" id="PF03372"/>
    </source>
</evidence>
<dbReference type="Proteomes" id="UP001060150">
    <property type="component" value="Chromosome"/>
</dbReference>
<gene>
    <name evidence="3" type="ORF">NRO40_07990</name>
</gene>
<keyword evidence="1" id="KW-0732">Signal</keyword>
<evidence type="ECO:0000256" key="1">
    <source>
        <dbReference type="SAM" id="SignalP"/>
    </source>
</evidence>
<dbReference type="SUPFAM" id="SSF56219">
    <property type="entry name" value="DNase I-like"/>
    <property type="match status" value="1"/>
</dbReference>
<keyword evidence="4" id="KW-1185">Reference proteome</keyword>
<dbReference type="InterPro" id="IPR005135">
    <property type="entry name" value="Endo/exonuclease/phosphatase"/>
</dbReference>
<protein>
    <recommendedName>
        <fullName evidence="2">Endonuclease/exonuclease/phosphatase domain-containing protein</fullName>
    </recommendedName>
</protein>
<dbReference type="EMBL" id="CP102332">
    <property type="protein sequence ID" value="UUS30778.1"/>
    <property type="molecule type" value="Genomic_DNA"/>
</dbReference>
<dbReference type="InterPro" id="IPR008999">
    <property type="entry name" value="Actin-crosslinking"/>
</dbReference>
<accession>A0ABY5N3L1</accession>
<evidence type="ECO:0000313" key="3">
    <source>
        <dbReference type="EMBL" id="UUS30778.1"/>
    </source>
</evidence>
<evidence type="ECO:0000313" key="4">
    <source>
        <dbReference type="Proteomes" id="UP001060150"/>
    </source>
</evidence>
<dbReference type="Gene3D" id="3.60.10.10">
    <property type="entry name" value="Endonuclease/exonuclease/phosphatase"/>
    <property type="match status" value="1"/>
</dbReference>
<dbReference type="SUPFAM" id="SSF50405">
    <property type="entry name" value="Actin-crosslinking proteins"/>
    <property type="match status" value="1"/>
</dbReference>
<dbReference type="InterPro" id="IPR036691">
    <property type="entry name" value="Endo/exonu/phosph_ase_sf"/>
</dbReference>
<organism evidence="3 4">
    <name type="scientific">Streptomyces changanensis</name>
    <dbReference type="NCBI Taxonomy" id="2964669"/>
    <lineage>
        <taxon>Bacteria</taxon>
        <taxon>Bacillati</taxon>
        <taxon>Actinomycetota</taxon>
        <taxon>Actinomycetes</taxon>
        <taxon>Kitasatosporales</taxon>
        <taxon>Streptomycetaceae</taxon>
        <taxon>Streptomyces</taxon>
    </lineage>
</organism>
<sequence>MLKRIRLAMAALLAAAGAVVAPAASSAADTAVPASSAADTAVPASSAGQRWALKVNGHYVTVSAGPDGDTKLRANPRATTARGWELFTLHTDYVEDVKKYGTTVSFRSEATGGYVTTESAAGGSALRARGTTTGSWERFRLKPLAGGTFGLLAHNDRYVAAELGSYPDHGLLRARTSVSHPDELGSWERFTLEKVGPQGAHSANMPAPTTRAPKARDVVSWNICANSNPSLECALRYARPAIVADRVSAALHAAMGSRRPDAVFFQEICEKSAEPLELKLEGWAGPLHVRFMPTYYQVATATDGTVVQAQKNCSDGTDSADRGAFGIALAVPEGNTWYQGTVLPSPTGTEQRPMLCAVVPAEGSAYCNAHFSTGRHIDSNGDPQGDDIDPEHPFRPLQAATMRENVDAFTAGGYAVYHGGDLNTTTRDVVHLSSLYTGRQECGQPTPTSPRAGEATAGGSKIDYLFGPQGASYACRVVDGGLSDHRMINLTTS</sequence>
<reference evidence="3" key="1">
    <citation type="submission" date="2022-08" db="EMBL/GenBank/DDBJ databases">
        <title>Streptomyces changanensis sp. nov., an actinomycete isolated from soil.</title>
        <authorList>
            <person name="Wu H."/>
            <person name="Han L."/>
        </authorList>
    </citation>
    <scope>NUCLEOTIDE SEQUENCE</scope>
    <source>
        <strain evidence="3">HL-66</strain>
    </source>
</reference>
<dbReference type="CDD" id="cd00257">
    <property type="entry name" value="beta-trefoil_FSCN-like"/>
    <property type="match status" value="1"/>
</dbReference>
<dbReference type="Gene3D" id="2.80.10.50">
    <property type="match status" value="1"/>
</dbReference>
<dbReference type="Pfam" id="PF03372">
    <property type="entry name" value="Exo_endo_phos"/>
    <property type="match status" value="1"/>
</dbReference>
<dbReference type="RefSeq" id="WP_157901901.1">
    <property type="nucleotide sequence ID" value="NZ_CP102332.1"/>
</dbReference>
<feature type="domain" description="Endonuclease/exonuclease/phosphatase" evidence="2">
    <location>
        <begin position="220"/>
        <end position="485"/>
    </location>
</feature>
<feature type="chain" id="PRO_5045071420" description="Endonuclease/exonuclease/phosphatase domain-containing protein" evidence="1">
    <location>
        <begin position="28"/>
        <end position="493"/>
    </location>
</feature>
<feature type="signal peptide" evidence="1">
    <location>
        <begin position="1"/>
        <end position="27"/>
    </location>
</feature>